<organism evidence="2 3">
    <name type="scientific">Seminavis robusta</name>
    <dbReference type="NCBI Taxonomy" id="568900"/>
    <lineage>
        <taxon>Eukaryota</taxon>
        <taxon>Sar</taxon>
        <taxon>Stramenopiles</taxon>
        <taxon>Ochrophyta</taxon>
        <taxon>Bacillariophyta</taxon>
        <taxon>Bacillariophyceae</taxon>
        <taxon>Bacillariophycidae</taxon>
        <taxon>Naviculales</taxon>
        <taxon>Naviculaceae</taxon>
        <taxon>Seminavis</taxon>
    </lineage>
</organism>
<dbReference type="EMBL" id="CAICTM010001329">
    <property type="protein sequence ID" value="CAB9522701.1"/>
    <property type="molecule type" value="Genomic_DNA"/>
</dbReference>
<reference evidence="2" key="1">
    <citation type="submission" date="2020-06" db="EMBL/GenBank/DDBJ databases">
        <authorList>
            <consortium name="Plant Systems Biology data submission"/>
        </authorList>
    </citation>
    <scope>NUCLEOTIDE SEQUENCE</scope>
    <source>
        <strain evidence="2">D6</strain>
    </source>
</reference>
<feature type="region of interest" description="Disordered" evidence="1">
    <location>
        <begin position="324"/>
        <end position="357"/>
    </location>
</feature>
<gene>
    <name evidence="2" type="ORF">SEMRO_1331_G263570.1</name>
</gene>
<sequence>MNETVVQQRFKVVRSIQKELGFQSKLSIQASLDHLISTLDAKDAFGPVSKEEGGVLHIGTPCDKGIVQGHEWLSYAGVTMQQNHVESALEKVTKSLEKGGFEQFPNHFMHGTTGNRLQLICELKGKMNPSMSDEEHDFGSGLYCFKGSLAKALSFGVDRAWPRPDGAGGSNPAIVVFPKLHGDFDEETIYHVDSILPFGQDGSGIRDEDDCAAYKAMLDDATYKDKNRNWKLFVKMARRFFIVPNKQGVHVFHGLLHDCDTTSTTDVDTVTAPKPDDDWNQYCFKDVYLLGKSRLFIEFHMEWGGWADSDKSRFEFDKKMTEANTDEMEDDGGIETGVHHGTLEPQSSPPPRASTQQDDTFFNLQETWTLAKFYFPGIVRGDSPEGFKSTRLIKRSLRDEVEWKLFQLKQKDQDNFLELMKPENAATLCGKIGMNETVVQRRFKVVRSIQKELGFQSKLSIQDSLDHLISTLDAKNAFGAVSKEEGGVLQISKFNGTLHDKGIVKEHEWLSYVGVTMQQNQVESALEKVTKSLEKGGFEQFPNHFMHGTTGNKLQQICELEGIMNPSKSDEAHDFGSCLYCFKGSLAKALFFGANRAWPRPDGAGGSNPAIVIFPKPDEFDEETIYRVDSNLPFGQD</sequence>
<accession>A0A9N8HQW3</accession>
<protein>
    <submittedName>
        <fullName evidence="2">Uncharacterized protein</fullName>
    </submittedName>
</protein>
<comment type="caution">
    <text evidence="2">The sequence shown here is derived from an EMBL/GenBank/DDBJ whole genome shotgun (WGS) entry which is preliminary data.</text>
</comment>
<keyword evidence="3" id="KW-1185">Reference proteome</keyword>
<evidence type="ECO:0000313" key="3">
    <source>
        <dbReference type="Proteomes" id="UP001153069"/>
    </source>
</evidence>
<evidence type="ECO:0000256" key="1">
    <source>
        <dbReference type="SAM" id="MobiDB-lite"/>
    </source>
</evidence>
<dbReference type="AlphaFoldDB" id="A0A9N8HQW3"/>
<dbReference type="Proteomes" id="UP001153069">
    <property type="component" value="Unassembled WGS sequence"/>
</dbReference>
<proteinExistence type="predicted"/>
<evidence type="ECO:0000313" key="2">
    <source>
        <dbReference type="EMBL" id="CAB9522701.1"/>
    </source>
</evidence>
<name>A0A9N8HQW3_9STRA</name>
<feature type="compositionally biased region" description="Acidic residues" evidence="1">
    <location>
        <begin position="324"/>
        <end position="333"/>
    </location>
</feature>